<evidence type="ECO:0000259" key="1">
    <source>
        <dbReference type="PROSITE" id="PS50801"/>
    </source>
</evidence>
<evidence type="ECO:0000313" key="3">
    <source>
        <dbReference type="Proteomes" id="UP000006772"/>
    </source>
</evidence>
<name>A0AAI9IHH2_9BURK</name>
<dbReference type="PANTHER" id="PTHR35849">
    <property type="entry name" value="BLR2341 PROTEIN"/>
    <property type="match status" value="1"/>
</dbReference>
<dbReference type="EMBL" id="AEEC02000003">
    <property type="protein sequence ID" value="EOA06226.1"/>
    <property type="molecule type" value="Genomic_DNA"/>
</dbReference>
<dbReference type="PROSITE" id="PS50801">
    <property type="entry name" value="STAS"/>
    <property type="match status" value="1"/>
</dbReference>
<accession>A0AAI9IHH2</accession>
<dbReference type="InterPro" id="IPR052746">
    <property type="entry name" value="MlaB_ABC_Transporter"/>
</dbReference>
<dbReference type="InterPro" id="IPR002645">
    <property type="entry name" value="STAS_dom"/>
</dbReference>
<dbReference type="Proteomes" id="UP000006772">
    <property type="component" value="Unassembled WGS sequence"/>
</dbReference>
<dbReference type="PANTHER" id="PTHR35849:SF2">
    <property type="entry name" value="BLR2341 PROTEIN"/>
    <property type="match status" value="1"/>
</dbReference>
<evidence type="ECO:0000313" key="2">
    <source>
        <dbReference type="EMBL" id="EOA06226.1"/>
    </source>
</evidence>
<sequence length="111" mass="11983">MPLTYSVQEDSLLLTVSGGLSIFQAAERKPELLHALTMVQPRVVLDLAGVDEIDTAGIQLLLLLRRELAERGRQLEIGAYSPAVVAALDLLQLHERFSPADALLLPAGEVA</sequence>
<dbReference type="InterPro" id="IPR036513">
    <property type="entry name" value="STAS_dom_sf"/>
</dbReference>
<organism evidence="2 3">
    <name type="scientific">Herbaspirillum frisingense GSF30</name>
    <dbReference type="NCBI Taxonomy" id="864073"/>
    <lineage>
        <taxon>Bacteria</taxon>
        <taxon>Pseudomonadati</taxon>
        <taxon>Pseudomonadota</taxon>
        <taxon>Betaproteobacteria</taxon>
        <taxon>Burkholderiales</taxon>
        <taxon>Oxalobacteraceae</taxon>
        <taxon>Herbaspirillum</taxon>
    </lineage>
</organism>
<protein>
    <submittedName>
        <fullName evidence="2">Anti-sigma-factor antagonist (STAS) domain-containing protein</fullName>
    </submittedName>
</protein>
<dbReference type="Gene3D" id="3.30.750.24">
    <property type="entry name" value="STAS domain"/>
    <property type="match status" value="1"/>
</dbReference>
<dbReference type="SUPFAM" id="SSF52091">
    <property type="entry name" value="SpoIIaa-like"/>
    <property type="match status" value="1"/>
</dbReference>
<dbReference type="AlphaFoldDB" id="A0AAI9IHH2"/>
<proteinExistence type="predicted"/>
<feature type="domain" description="STAS" evidence="1">
    <location>
        <begin position="1"/>
        <end position="111"/>
    </location>
</feature>
<dbReference type="RefSeq" id="WP_006461786.1">
    <property type="nucleotide sequence ID" value="NZ_AEEC02000003.1"/>
</dbReference>
<dbReference type="CDD" id="cd07043">
    <property type="entry name" value="STAS_anti-anti-sigma_factors"/>
    <property type="match status" value="1"/>
</dbReference>
<comment type="caution">
    <text evidence="2">The sequence shown here is derived from an EMBL/GenBank/DDBJ whole genome shotgun (WGS) entry which is preliminary data.</text>
</comment>
<dbReference type="Pfam" id="PF13466">
    <property type="entry name" value="STAS_2"/>
    <property type="match status" value="1"/>
</dbReference>
<gene>
    <name evidence="2" type="ORF">HFRIS_003193</name>
</gene>
<dbReference type="InterPro" id="IPR058548">
    <property type="entry name" value="MlaB-like_STAS"/>
</dbReference>
<reference evidence="2 3" key="1">
    <citation type="journal article" date="2013" name="Front. Microbiol.">
        <title>The genome of the endophytic bacterium H. frisingense GSF30(T) identifies diverse strategies in the Herbaspirillum genus to interact with plants.</title>
        <authorList>
            <person name="Straub D."/>
            <person name="Rothballer M."/>
            <person name="Hartmann A."/>
            <person name="Ludewig U."/>
        </authorList>
    </citation>
    <scope>NUCLEOTIDE SEQUENCE [LARGE SCALE GENOMIC DNA]</scope>
    <source>
        <strain evidence="2 3">GSF30</strain>
    </source>
</reference>